<protein>
    <recommendedName>
        <fullName evidence="2">T6SS Phospholipase effector Tle1-like catalytic domain-containing protein</fullName>
    </recommendedName>
</protein>
<dbReference type="AlphaFoldDB" id="A0A0C1FDI5"/>
<evidence type="ECO:0000256" key="1">
    <source>
        <dbReference type="SAM" id="MobiDB-lite"/>
    </source>
</evidence>
<keyword evidence="4" id="KW-1185">Reference proteome</keyword>
<dbReference type="Proteomes" id="UP000031473">
    <property type="component" value="Unassembled WGS sequence"/>
</dbReference>
<accession>A0A0C1FDI5</accession>
<evidence type="ECO:0000313" key="4">
    <source>
        <dbReference type="Proteomes" id="UP000031473"/>
    </source>
</evidence>
<dbReference type="STRING" id="266749.SAMN05421876_1165"/>
<dbReference type="InterPro" id="IPR018712">
    <property type="entry name" value="Tle1-like_cat"/>
</dbReference>
<evidence type="ECO:0000259" key="2">
    <source>
        <dbReference type="Pfam" id="PF09994"/>
    </source>
</evidence>
<comment type="caution">
    <text evidence="3">The sequence shown here is derived from an EMBL/GenBank/DDBJ whole genome shotgun (WGS) entry which is preliminary data.</text>
</comment>
<dbReference type="EMBL" id="JSYL01000015">
    <property type="protein sequence ID" value="KIA86039.1"/>
    <property type="molecule type" value="Genomic_DNA"/>
</dbReference>
<organism evidence="3 4">
    <name type="scientific">Kaistella jeonii</name>
    <dbReference type="NCBI Taxonomy" id="266749"/>
    <lineage>
        <taxon>Bacteria</taxon>
        <taxon>Pseudomonadati</taxon>
        <taxon>Bacteroidota</taxon>
        <taxon>Flavobacteriia</taxon>
        <taxon>Flavobacteriales</taxon>
        <taxon>Weeksellaceae</taxon>
        <taxon>Chryseobacterium group</taxon>
        <taxon>Kaistella</taxon>
    </lineage>
</organism>
<feature type="domain" description="T6SS Phospholipase effector Tle1-like catalytic" evidence="2">
    <location>
        <begin position="304"/>
        <end position="558"/>
    </location>
</feature>
<dbReference type="RefSeq" id="WP_039354551.1">
    <property type="nucleotide sequence ID" value="NZ_FOLA01000016.1"/>
</dbReference>
<proteinExistence type="predicted"/>
<dbReference type="PANTHER" id="PTHR33840">
    <property type="match status" value="1"/>
</dbReference>
<feature type="region of interest" description="Disordered" evidence="1">
    <location>
        <begin position="760"/>
        <end position="782"/>
    </location>
</feature>
<evidence type="ECO:0000313" key="3">
    <source>
        <dbReference type="EMBL" id="KIA86039.1"/>
    </source>
</evidence>
<dbReference type="Pfam" id="PF09994">
    <property type="entry name" value="T6SS_Tle1-like_cat"/>
    <property type="match status" value="1"/>
</dbReference>
<dbReference type="OrthoDB" id="4378831at2"/>
<dbReference type="PANTHER" id="PTHR33840:SF1">
    <property type="entry name" value="TLE1 PHOSPHOLIPASE DOMAIN-CONTAINING PROTEIN"/>
    <property type="match status" value="1"/>
</dbReference>
<gene>
    <name evidence="3" type="ORF">OA86_14105</name>
</gene>
<reference evidence="3 4" key="1">
    <citation type="submission" date="2014-10" db="EMBL/GenBank/DDBJ databases">
        <title>Kaistella jeonii genome.</title>
        <authorList>
            <person name="Clayton J.T."/>
            <person name="Newman J.D."/>
        </authorList>
    </citation>
    <scope>NUCLEOTIDE SEQUENCE [LARGE SCALE GENOMIC DNA]</scope>
    <source>
        <strain evidence="3 4">DSM 17048</strain>
    </source>
</reference>
<name>A0A0C1FDI5_9FLAO</name>
<sequence>MNITGNIRPFANTQYSYTLTNIKGKVSVKLWKIEYNGKTLSTNVIGSFKFHQNLAGKTVKIIAITIQNKKEIAYSTFLTILAGKPKVISLQWQDSKGKPIGNRTVKYLDKVKLAVKTTNIPVGDSLKVSVFEDDTTGDRPMGTYDTSAVNENGFAYLYFNHLSLYQTKLNDKDWIDESEHEYYVKIEYRNHISQTEEKIQLTVHNELSKSLDKPQITNKPVVVAKVETTVKTPTNPVNFTFGIFIDGTLNNMYNTELYYKLKGKQQTKTTGLKANVNAAGIYDDHGSPKLKDSSYENDLSNPAILFKNYDENPSSKIFKIYTEGIGTNSAPKAQGTELSEKDYKGDDLAEGPGFGMGSAGITDRVRKSIRDTVTMIKNQKLKIGKDSAGKITFDVFGFSRGAAAARHFVHVITCGAYKPKVNYNKESVRVKDQFGYSLGTEYATKSMPAFGYLGQLLEEANLLSPSTTIEIRFVGIYDTVPHHGLFQSNDAKDLGLNNVNKANYVVHITAGDEHRANFDLVDISSVAKTSPGSGKKGGIELSFPGVHCDVGGSYVEGDGDNPPRIDVGRSESGFASLKSELISQGWFKENELSAHFYATGILLAGIAGKFYRLEGKRAHLSNQYSFIPLHIMAQFCTLKNAPINKVAVQKAYNFKENSTKNGIIGNVEFLKGIKTKLWDYSFNGGSRIIFSEPKKYIEPPIIYGSNSPMASVYIAERNQRQIDGQARMNAEADKKNESIKFLRNHYLHWNSSYGDPKKGAGTFLSGKDKPNIVNGKRKRDVH</sequence>